<evidence type="ECO:0000313" key="7">
    <source>
        <dbReference type="EMBL" id="WEY85418.1"/>
    </source>
</evidence>
<dbReference type="InterPro" id="IPR012337">
    <property type="entry name" value="RNaseH-like_sf"/>
</dbReference>
<protein>
    <submittedName>
        <fullName evidence="3">IS3 family transposase</fullName>
    </submittedName>
</protein>
<dbReference type="Gene3D" id="3.30.420.10">
    <property type="entry name" value="Ribonuclease H-like superfamily/Ribonuclease H"/>
    <property type="match status" value="1"/>
</dbReference>
<evidence type="ECO:0000313" key="14">
    <source>
        <dbReference type="EMBL" id="WHM21565.1"/>
    </source>
</evidence>
<dbReference type="InterPro" id="IPR048020">
    <property type="entry name" value="Transpos_IS3"/>
</dbReference>
<dbReference type="EMBL" id="CP120576">
    <property type="protein sequence ID" value="WEY84746.1"/>
    <property type="molecule type" value="Genomic_DNA"/>
</dbReference>
<evidence type="ECO:0000313" key="15">
    <source>
        <dbReference type="EMBL" id="WHM21602.1"/>
    </source>
</evidence>
<evidence type="ECO:0000313" key="3">
    <source>
        <dbReference type="EMBL" id="MBO3797219.1"/>
    </source>
</evidence>
<evidence type="ECO:0000256" key="1">
    <source>
        <dbReference type="ARBA" id="ARBA00002286"/>
    </source>
</evidence>
<dbReference type="RefSeq" id="WP_087614160.1">
    <property type="nucleotide sequence ID" value="NZ_AP024627.1"/>
</dbReference>
<dbReference type="EMBL" id="CP125292">
    <property type="protein sequence ID" value="WHM21565.1"/>
    <property type="molecule type" value="Genomic_DNA"/>
</dbReference>
<dbReference type="InterPro" id="IPR025948">
    <property type="entry name" value="HTH-like_dom"/>
</dbReference>
<dbReference type="GO" id="GO:0003676">
    <property type="term" value="F:nucleic acid binding"/>
    <property type="evidence" value="ECO:0007669"/>
    <property type="project" value="InterPro"/>
</dbReference>
<dbReference type="Pfam" id="PF07374">
    <property type="entry name" value="DUF1492"/>
    <property type="match status" value="1"/>
</dbReference>
<feature type="domain" description="Integrase catalytic" evidence="2">
    <location>
        <begin position="222"/>
        <end position="383"/>
    </location>
</feature>
<dbReference type="EMBL" id="CP125292">
    <property type="protein sequence ID" value="WHM20527.1"/>
    <property type="molecule type" value="Genomic_DNA"/>
</dbReference>
<dbReference type="EMBL" id="CP125292">
    <property type="protein sequence ID" value="WHM22096.1"/>
    <property type="molecule type" value="Genomic_DNA"/>
</dbReference>
<dbReference type="SUPFAM" id="SSF46689">
    <property type="entry name" value="Homeodomain-like"/>
    <property type="match status" value="1"/>
</dbReference>
<dbReference type="AlphaFoldDB" id="A0A8I2B9W9"/>
<dbReference type="EMBL" id="CP125292">
    <property type="protein sequence ID" value="WHM21084.1"/>
    <property type="molecule type" value="Genomic_DNA"/>
</dbReference>
<dbReference type="Pfam" id="PF00665">
    <property type="entry name" value="rve"/>
    <property type="match status" value="1"/>
</dbReference>
<dbReference type="InterPro" id="IPR050900">
    <property type="entry name" value="Transposase_IS3/IS150/IS904"/>
</dbReference>
<dbReference type="EMBL" id="CP120576">
    <property type="protein sequence ID" value="WEY85418.1"/>
    <property type="molecule type" value="Genomic_DNA"/>
</dbReference>
<dbReference type="NCBIfam" id="NF033516">
    <property type="entry name" value="transpos_IS3"/>
    <property type="match status" value="1"/>
</dbReference>
<evidence type="ECO:0000313" key="5">
    <source>
        <dbReference type="EMBL" id="WEY84170.1"/>
    </source>
</evidence>
<dbReference type="Gene3D" id="1.10.10.60">
    <property type="entry name" value="Homeodomain-like"/>
    <property type="match status" value="1"/>
</dbReference>
<dbReference type="InterPro" id="IPR036397">
    <property type="entry name" value="RNaseH_sf"/>
</dbReference>
<dbReference type="EMBL" id="CP125292">
    <property type="protein sequence ID" value="WHM22577.1"/>
    <property type="molecule type" value="Genomic_DNA"/>
</dbReference>
<evidence type="ECO:0000313" key="8">
    <source>
        <dbReference type="EMBL" id="WHM20132.1"/>
    </source>
</evidence>
<name>A0A8I2B9W9_BACIU</name>
<evidence type="ECO:0000313" key="21">
    <source>
        <dbReference type="Proteomes" id="UP000665181"/>
    </source>
</evidence>
<evidence type="ECO:0000313" key="13">
    <source>
        <dbReference type="EMBL" id="WHM21084.1"/>
    </source>
</evidence>
<organism evidence="3 21">
    <name type="scientific">Bacillus subtilis</name>
    <dbReference type="NCBI Taxonomy" id="1423"/>
    <lineage>
        <taxon>Bacteria</taxon>
        <taxon>Bacillati</taxon>
        <taxon>Bacillota</taxon>
        <taxon>Bacilli</taxon>
        <taxon>Bacillales</taxon>
        <taxon>Bacillaceae</taxon>
        <taxon>Bacillus</taxon>
    </lineage>
</organism>
<dbReference type="Proteomes" id="UP000665181">
    <property type="component" value="Unassembled WGS sequence"/>
</dbReference>
<reference evidence="8" key="3">
    <citation type="submission" date="2023-05" db="EMBL/GenBank/DDBJ databases">
        <title>Complete genome sequence of Bacillus subtilis SRCM117797 isolated from Soybean paste.</title>
        <authorList>
            <person name="Abraha H.B."/>
            <person name="Kim K.-P."/>
            <person name="Ryu M.-S."/>
            <person name="Jeong D.-Y."/>
        </authorList>
    </citation>
    <scope>NUCLEOTIDE SEQUENCE</scope>
    <source>
        <strain evidence="8">SRCM117797</strain>
    </source>
</reference>
<dbReference type="PROSITE" id="PS50994">
    <property type="entry name" value="INTEGRASE"/>
    <property type="match status" value="1"/>
</dbReference>
<comment type="function">
    <text evidence="1">Involved in the transposition of the insertion sequence.</text>
</comment>
<evidence type="ECO:0000313" key="9">
    <source>
        <dbReference type="EMBL" id="WHM20320.1"/>
    </source>
</evidence>
<evidence type="ECO:0000313" key="17">
    <source>
        <dbReference type="EMBL" id="WHM22096.1"/>
    </source>
</evidence>
<dbReference type="EMBL" id="CP125292">
    <property type="protein sequence ID" value="WHM21602.1"/>
    <property type="molecule type" value="Genomic_DNA"/>
</dbReference>
<dbReference type="EMBL" id="CP125292">
    <property type="protein sequence ID" value="WHM20320.1"/>
    <property type="molecule type" value="Genomic_DNA"/>
</dbReference>
<dbReference type="PANTHER" id="PTHR46889">
    <property type="entry name" value="TRANSPOSASE INSF FOR INSERTION SEQUENCE IS3B-RELATED"/>
    <property type="match status" value="1"/>
</dbReference>
<evidence type="ECO:0000313" key="19">
    <source>
        <dbReference type="EMBL" id="WHM22577.1"/>
    </source>
</evidence>
<evidence type="ECO:0000313" key="12">
    <source>
        <dbReference type="EMBL" id="WHM20805.1"/>
    </source>
</evidence>
<evidence type="ECO:0000313" key="4">
    <source>
        <dbReference type="EMBL" id="WEY83238.1"/>
    </source>
</evidence>
<dbReference type="Proteomes" id="UP001214898">
    <property type="component" value="Chromosome"/>
</dbReference>
<dbReference type="InterPro" id="IPR001584">
    <property type="entry name" value="Integrase_cat-core"/>
</dbReference>
<dbReference type="Pfam" id="PF13276">
    <property type="entry name" value="HTH_21"/>
    <property type="match status" value="1"/>
</dbReference>
<evidence type="ECO:0000313" key="6">
    <source>
        <dbReference type="EMBL" id="WEY84746.1"/>
    </source>
</evidence>
<dbReference type="EMBL" id="CP125292">
    <property type="protein sequence ID" value="WHM20547.1"/>
    <property type="molecule type" value="Genomic_DNA"/>
</dbReference>
<dbReference type="InterPro" id="IPR009057">
    <property type="entry name" value="Homeodomain-like_sf"/>
</dbReference>
<evidence type="ECO:0000313" key="20">
    <source>
        <dbReference type="EMBL" id="WHM22863.1"/>
    </source>
</evidence>
<dbReference type="Proteomes" id="UP001229422">
    <property type="component" value="Chromosome"/>
</dbReference>
<reference evidence="4" key="2">
    <citation type="submission" date="2023-03" db="EMBL/GenBank/DDBJ databases">
        <title>Complete genome sequences of 52 Bacillus and Priestia strains isolated from West-African fermentations and 26 reference strains from the DSMZ collection.</title>
        <authorList>
            <person name="Wiedenbein E.S."/>
            <person name="Canoy T.S."/>
            <person name="Hui Y."/>
            <person name="Parkouda C."/>
            <person name="Dawende C."/>
            <person name="Ametefe E."/>
            <person name="Jespersen L."/>
            <person name="Nielsen D.S."/>
        </authorList>
    </citation>
    <scope>NUCLEOTIDE SEQUENCE</scope>
    <source>
        <strain evidence="4">PRO56</strain>
    </source>
</reference>
<evidence type="ECO:0000313" key="10">
    <source>
        <dbReference type="EMBL" id="WHM20527.1"/>
    </source>
</evidence>
<reference evidence="3" key="1">
    <citation type="submission" date="2021-03" db="EMBL/GenBank/DDBJ databases">
        <title>Isolation of Bacillus subtilis from fermented food sample.</title>
        <authorList>
            <person name="Lakshmanan V."/>
            <person name="Athira K."/>
            <person name="Rajagopal K."/>
        </authorList>
    </citation>
    <scope>NUCLEOTIDE SEQUENCE</scope>
    <source>
        <strain evidence="3">S1</strain>
    </source>
</reference>
<dbReference type="EMBL" id="CP125292">
    <property type="protein sequence ID" value="WHM22141.1"/>
    <property type="molecule type" value="Genomic_DNA"/>
</dbReference>
<sequence length="383" mass="44890">MGTRVSYPVEVKQKAVEMRLAGVPMKEIMQELNIKNNTQIKTWVRWYKAGDTHRFEQPVGKQYTYGKGPEYSSELEKLQAENRYLRQQNEVFKKVQRIGKEVDSQTSVELVEELHSTMTVQDICIHLGISRSSYYRWKKNLKKDHPKRHLEKQIGTLCREHQYRYGYRKITAILKKRMCINHKTVQRIMQKNQWQCRVKVKKRKKNGQPYAVVDNILDRNFQSDHPLEKLVTDITYLPYGQKQLYLSSILDVYNGEVIAFTIGDKQDTDFVLHTLDQLPTLPENCVLHSDQGSVYTSYEYQKAVKTKGITMSMSRKGTPADNASIESFHSSLKSETFYLNSIDRTTTAIVERTVIEYIHYYNNIRIQTKLNNQSPINYRQLAV</sequence>
<gene>
    <name evidence="3" type="ORF">J5227_23660</name>
    <name evidence="7" type="ORF">P5633_04235</name>
    <name evidence="4" type="ORF">P5633_12385</name>
    <name evidence="5" type="ORF">P5633_17855</name>
    <name evidence="6" type="ORF">P5633_21410</name>
    <name evidence="14" type="ORF">QL281_00095</name>
    <name evidence="15" type="ORF">QL281_00320</name>
    <name evidence="16" type="ORF">QL281_01045</name>
    <name evidence="17" type="ORF">QL281_03040</name>
    <name evidence="18" type="ORF">QL281_03275</name>
    <name evidence="19" type="ORF">QL281_05755</name>
    <name evidence="20" type="ORF">QL281_07475</name>
    <name evidence="8" type="ORF">QL281_14840</name>
    <name evidence="9" type="ORF">QL281_15960</name>
    <name evidence="10" type="ORF">QL281_17085</name>
    <name evidence="11" type="ORF">QL281_17280</name>
    <name evidence="12" type="ORF">QL281_18725</name>
    <name evidence="13" type="ORF">QL281_20290</name>
</gene>
<evidence type="ECO:0000313" key="16">
    <source>
        <dbReference type="EMBL" id="WHM21720.1"/>
    </source>
</evidence>
<proteinExistence type="predicted"/>
<dbReference type="EMBL" id="JAGFPW010000066">
    <property type="protein sequence ID" value="MBO3797219.1"/>
    <property type="molecule type" value="Genomic_DNA"/>
</dbReference>
<dbReference type="PANTHER" id="PTHR46889:SF4">
    <property type="entry name" value="TRANSPOSASE INSO FOR INSERTION SEQUENCE ELEMENT IS911B-RELATED"/>
    <property type="match status" value="1"/>
</dbReference>
<dbReference type="SUPFAM" id="SSF53098">
    <property type="entry name" value="Ribonuclease H-like"/>
    <property type="match status" value="1"/>
</dbReference>
<dbReference type="Pfam" id="PF13333">
    <property type="entry name" value="rve_2"/>
    <property type="match status" value="1"/>
</dbReference>
<dbReference type="GO" id="GO:0015074">
    <property type="term" value="P:DNA integration"/>
    <property type="evidence" value="ECO:0007669"/>
    <property type="project" value="InterPro"/>
</dbReference>
<dbReference type="InterPro" id="IPR010861">
    <property type="entry name" value="DUF1492"/>
</dbReference>
<dbReference type="EMBL" id="CP125292">
    <property type="protein sequence ID" value="WHM21720.1"/>
    <property type="molecule type" value="Genomic_DNA"/>
</dbReference>
<evidence type="ECO:0000313" key="18">
    <source>
        <dbReference type="EMBL" id="WHM22141.1"/>
    </source>
</evidence>
<dbReference type="EMBL" id="CP125292">
    <property type="protein sequence ID" value="WHM22863.1"/>
    <property type="molecule type" value="Genomic_DNA"/>
</dbReference>
<dbReference type="EMBL" id="CP120576">
    <property type="protein sequence ID" value="WEY84170.1"/>
    <property type="molecule type" value="Genomic_DNA"/>
</dbReference>
<evidence type="ECO:0000259" key="2">
    <source>
        <dbReference type="PROSITE" id="PS50994"/>
    </source>
</evidence>
<dbReference type="EMBL" id="CP125292">
    <property type="protein sequence ID" value="WHM20805.1"/>
    <property type="molecule type" value="Genomic_DNA"/>
</dbReference>
<accession>A0A8I2B9W9</accession>
<dbReference type="EMBL" id="CP120576">
    <property type="protein sequence ID" value="WEY83238.1"/>
    <property type="molecule type" value="Genomic_DNA"/>
</dbReference>
<dbReference type="EMBL" id="CP125292">
    <property type="protein sequence ID" value="WHM20132.1"/>
    <property type="molecule type" value="Genomic_DNA"/>
</dbReference>
<evidence type="ECO:0000313" key="11">
    <source>
        <dbReference type="EMBL" id="WHM20547.1"/>
    </source>
</evidence>